<evidence type="ECO:0000256" key="1">
    <source>
        <dbReference type="SAM" id="MobiDB-lite"/>
    </source>
</evidence>
<gene>
    <name evidence="2" type="ORF">P0617A09.43</name>
    <name evidence="3" type="ORF">P0643A10.15</name>
</gene>
<name>Q6Z2K5_ORYSJ</name>
<accession>Q6Z2K5</accession>
<organism evidence="3 4">
    <name type="scientific">Oryza sativa subsp. japonica</name>
    <name type="common">Rice</name>
    <dbReference type="NCBI Taxonomy" id="39947"/>
    <lineage>
        <taxon>Eukaryota</taxon>
        <taxon>Viridiplantae</taxon>
        <taxon>Streptophyta</taxon>
        <taxon>Embryophyta</taxon>
        <taxon>Tracheophyta</taxon>
        <taxon>Spermatophyta</taxon>
        <taxon>Magnoliopsida</taxon>
        <taxon>Liliopsida</taxon>
        <taxon>Poales</taxon>
        <taxon>Poaceae</taxon>
        <taxon>BOP clade</taxon>
        <taxon>Oryzoideae</taxon>
        <taxon>Oryzeae</taxon>
        <taxon>Oryzinae</taxon>
        <taxon>Oryza</taxon>
        <taxon>Oryza sativa</taxon>
    </lineage>
</organism>
<protein>
    <submittedName>
        <fullName evidence="3">Uncharacterized protein</fullName>
    </submittedName>
</protein>
<evidence type="ECO:0000313" key="4">
    <source>
        <dbReference type="Proteomes" id="UP000000763"/>
    </source>
</evidence>
<dbReference type="EMBL" id="AP005319">
    <property type="protein sequence ID" value="BAD16135.1"/>
    <property type="molecule type" value="Genomic_DNA"/>
</dbReference>
<reference evidence="3" key="2">
    <citation type="submission" date="2002-05" db="EMBL/GenBank/DDBJ databases">
        <title>Oryza sativa nipponbare(GA3) genomic DNA, chromosome 2, PAC clone:P0643A10.</title>
        <authorList>
            <person name="Sasaki T."/>
            <person name="Matsumoto T."/>
            <person name="Katayose Y."/>
        </authorList>
    </citation>
    <scope>NUCLEOTIDE SEQUENCE</scope>
</reference>
<reference evidence="4" key="4">
    <citation type="journal article" date="2008" name="Nucleic Acids Res.">
        <title>The rice annotation project database (RAP-DB): 2008 update.</title>
        <authorList>
            <consortium name="The rice annotation project (RAP)"/>
        </authorList>
    </citation>
    <scope>GENOME REANNOTATION</scope>
    <source>
        <strain evidence="4">cv. Nipponbare</strain>
    </source>
</reference>
<feature type="region of interest" description="Disordered" evidence="1">
    <location>
        <begin position="1"/>
        <end position="36"/>
    </location>
</feature>
<sequence>MAGAAEGGSEPYHEAPPVDGDQHISSSTAWRGGASPECAAACSDPHSLVLSSAWSSKCKKLGRLAKMSSADVEGAEKVEELHLVMEE</sequence>
<reference evidence="2" key="1">
    <citation type="submission" date="2002-03" db="EMBL/GenBank/DDBJ databases">
        <title>Oryza sativa nipponbare(GA3) genomic DNA, chromosome 2, PAC clone:P0617A09.</title>
        <authorList>
            <person name="Sasaki T."/>
            <person name="Matsumoto T."/>
            <person name="Yamamoto K."/>
        </authorList>
    </citation>
    <scope>NUCLEOTIDE SEQUENCE</scope>
</reference>
<proteinExistence type="predicted"/>
<dbReference type="Proteomes" id="UP000000763">
    <property type="component" value="Chromosome 2"/>
</dbReference>
<evidence type="ECO:0000313" key="2">
    <source>
        <dbReference type="EMBL" id="BAD15942.1"/>
    </source>
</evidence>
<dbReference type="AlphaFoldDB" id="Q6Z2K5"/>
<evidence type="ECO:0000313" key="3">
    <source>
        <dbReference type="EMBL" id="BAD16135.1"/>
    </source>
</evidence>
<reference evidence="4" key="3">
    <citation type="journal article" date="2005" name="Nature">
        <title>The map-based sequence of the rice genome.</title>
        <authorList>
            <consortium name="International rice genome sequencing project (IRGSP)"/>
            <person name="Matsumoto T."/>
            <person name="Wu J."/>
            <person name="Kanamori H."/>
            <person name="Katayose Y."/>
            <person name="Fujisawa M."/>
            <person name="Namiki N."/>
            <person name="Mizuno H."/>
            <person name="Yamamoto K."/>
            <person name="Antonio B.A."/>
            <person name="Baba T."/>
            <person name="Sakata K."/>
            <person name="Nagamura Y."/>
            <person name="Aoki H."/>
            <person name="Arikawa K."/>
            <person name="Arita K."/>
            <person name="Bito T."/>
            <person name="Chiden Y."/>
            <person name="Fujitsuka N."/>
            <person name="Fukunaka R."/>
            <person name="Hamada M."/>
            <person name="Harada C."/>
            <person name="Hayashi A."/>
            <person name="Hijishita S."/>
            <person name="Honda M."/>
            <person name="Hosokawa S."/>
            <person name="Ichikawa Y."/>
            <person name="Idonuma A."/>
            <person name="Iijima M."/>
            <person name="Ikeda M."/>
            <person name="Ikeno M."/>
            <person name="Ito K."/>
            <person name="Ito S."/>
            <person name="Ito T."/>
            <person name="Ito Y."/>
            <person name="Ito Y."/>
            <person name="Iwabuchi A."/>
            <person name="Kamiya K."/>
            <person name="Karasawa W."/>
            <person name="Kurita K."/>
            <person name="Katagiri S."/>
            <person name="Kikuta A."/>
            <person name="Kobayashi H."/>
            <person name="Kobayashi N."/>
            <person name="Machita K."/>
            <person name="Maehara T."/>
            <person name="Masukawa M."/>
            <person name="Mizubayashi T."/>
            <person name="Mukai Y."/>
            <person name="Nagasaki H."/>
            <person name="Nagata Y."/>
            <person name="Naito S."/>
            <person name="Nakashima M."/>
            <person name="Nakama Y."/>
            <person name="Nakamichi Y."/>
            <person name="Nakamura M."/>
            <person name="Meguro A."/>
            <person name="Negishi M."/>
            <person name="Ohta I."/>
            <person name="Ohta T."/>
            <person name="Okamoto M."/>
            <person name="Ono N."/>
            <person name="Saji S."/>
            <person name="Sakaguchi M."/>
            <person name="Sakai K."/>
            <person name="Shibata M."/>
            <person name="Shimokawa T."/>
            <person name="Song J."/>
            <person name="Takazaki Y."/>
            <person name="Terasawa K."/>
            <person name="Tsugane M."/>
            <person name="Tsuji K."/>
            <person name="Ueda S."/>
            <person name="Waki K."/>
            <person name="Yamagata H."/>
            <person name="Yamamoto M."/>
            <person name="Yamamoto S."/>
            <person name="Yamane H."/>
            <person name="Yoshiki S."/>
            <person name="Yoshihara R."/>
            <person name="Yukawa K."/>
            <person name="Zhong H."/>
            <person name="Yano M."/>
            <person name="Yuan Q."/>
            <person name="Ouyang S."/>
            <person name="Liu J."/>
            <person name="Jones K.M."/>
            <person name="Gansberger K."/>
            <person name="Moffat K."/>
            <person name="Hill J."/>
            <person name="Bera J."/>
            <person name="Fadrosh D."/>
            <person name="Jin S."/>
            <person name="Johri S."/>
            <person name="Kim M."/>
            <person name="Overton L."/>
            <person name="Reardon M."/>
            <person name="Tsitrin T."/>
            <person name="Vuong H."/>
            <person name="Weaver B."/>
            <person name="Ciecko A."/>
            <person name="Tallon L."/>
            <person name="Jackson J."/>
            <person name="Pai G."/>
            <person name="Aken S.V."/>
            <person name="Utterback T."/>
            <person name="Reidmuller S."/>
            <person name="Feldblyum T."/>
            <person name="Hsiao J."/>
            <person name="Zismann V."/>
            <person name="Iobst S."/>
            <person name="de Vazeille A.R."/>
            <person name="Buell C.R."/>
            <person name="Ying K."/>
            <person name="Li Y."/>
            <person name="Lu T."/>
            <person name="Huang Y."/>
            <person name="Zhao Q."/>
            <person name="Feng Q."/>
            <person name="Zhang L."/>
            <person name="Zhu J."/>
            <person name="Weng Q."/>
            <person name="Mu J."/>
            <person name="Lu Y."/>
            <person name="Fan D."/>
            <person name="Liu Y."/>
            <person name="Guan J."/>
            <person name="Zhang Y."/>
            <person name="Yu S."/>
            <person name="Liu X."/>
            <person name="Zhang Y."/>
            <person name="Hong G."/>
            <person name="Han B."/>
            <person name="Choisne N."/>
            <person name="Demange N."/>
            <person name="Orjeda G."/>
            <person name="Samain S."/>
            <person name="Cattolico L."/>
            <person name="Pelletier E."/>
            <person name="Couloux A."/>
            <person name="Segurens B."/>
            <person name="Wincker P."/>
            <person name="D'Hont A."/>
            <person name="Scarpelli C."/>
            <person name="Weissenbach J."/>
            <person name="Salanoubat M."/>
            <person name="Quetier F."/>
            <person name="Yu Y."/>
            <person name="Kim H.R."/>
            <person name="Rambo T."/>
            <person name="Currie J."/>
            <person name="Collura K."/>
            <person name="Luo M."/>
            <person name="Yang T."/>
            <person name="Ammiraju J.S.S."/>
            <person name="Engler F."/>
            <person name="Soderlund C."/>
            <person name="Wing R.A."/>
            <person name="Palmer L.E."/>
            <person name="de la Bastide M."/>
            <person name="Spiegel L."/>
            <person name="Nascimento L."/>
            <person name="Zutavern T."/>
            <person name="O'Shaughnessy A."/>
            <person name="Dike S."/>
            <person name="Dedhia N."/>
            <person name="Preston R."/>
            <person name="Balija V."/>
            <person name="McCombie W.R."/>
            <person name="Chow T."/>
            <person name="Chen H."/>
            <person name="Chung M."/>
            <person name="Chen C."/>
            <person name="Shaw J."/>
            <person name="Wu H."/>
            <person name="Hsiao K."/>
            <person name="Chao Y."/>
            <person name="Chu M."/>
            <person name="Cheng C."/>
            <person name="Hour A."/>
            <person name="Lee P."/>
            <person name="Lin S."/>
            <person name="Lin Y."/>
            <person name="Liou J."/>
            <person name="Liu S."/>
            <person name="Hsing Y."/>
            <person name="Raghuvanshi S."/>
            <person name="Mohanty A."/>
            <person name="Bharti A.K."/>
            <person name="Gaur A."/>
            <person name="Gupta V."/>
            <person name="Kumar D."/>
            <person name="Ravi V."/>
            <person name="Vij S."/>
            <person name="Kapur A."/>
            <person name="Khurana P."/>
            <person name="Khurana P."/>
            <person name="Khurana J.P."/>
            <person name="Tyagi A.K."/>
            <person name="Gaikwad K."/>
            <person name="Singh A."/>
            <person name="Dalal V."/>
            <person name="Srivastava S."/>
            <person name="Dixit A."/>
            <person name="Pal A.K."/>
            <person name="Ghazi I.A."/>
            <person name="Yadav M."/>
            <person name="Pandit A."/>
            <person name="Bhargava A."/>
            <person name="Sureshbabu K."/>
            <person name="Batra K."/>
            <person name="Sharma T.R."/>
            <person name="Mohapatra T."/>
            <person name="Singh N.K."/>
            <person name="Messing J."/>
            <person name="Nelson A.B."/>
            <person name="Fuks G."/>
            <person name="Kavchok S."/>
            <person name="Keizer G."/>
            <person name="Linton E."/>
            <person name="Llaca V."/>
            <person name="Song R."/>
            <person name="Tanyolac B."/>
            <person name="Young S."/>
            <person name="Ho-Il K."/>
            <person name="Hahn J.H."/>
            <person name="Sangsakoo G."/>
            <person name="Vanavichit A."/>
            <person name="de Mattos Luiz.A.T."/>
            <person name="Zimmer P.D."/>
            <person name="Malone G."/>
            <person name="Dellagostin O."/>
            <person name="de Oliveira A.C."/>
            <person name="Bevan M."/>
            <person name="Bancroft I."/>
            <person name="Minx P."/>
            <person name="Cordum H."/>
            <person name="Wilson R."/>
            <person name="Cheng Z."/>
            <person name="Jin W."/>
            <person name="Jiang J."/>
            <person name="Leong S.A."/>
            <person name="Iwama H."/>
            <person name="Gojobori T."/>
            <person name="Itoh T."/>
            <person name="Niimura Y."/>
            <person name="Fujii Y."/>
            <person name="Habara T."/>
            <person name="Sakai H."/>
            <person name="Sato Y."/>
            <person name="Wilson G."/>
            <person name="Kumar K."/>
            <person name="McCouch S."/>
            <person name="Juretic N."/>
            <person name="Hoen D."/>
            <person name="Wright S."/>
            <person name="Bruskiewich R."/>
            <person name="Bureau T."/>
            <person name="Miyao A."/>
            <person name="Hirochika H."/>
            <person name="Nishikawa T."/>
            <person name="Kadowaki K."/>
            <person name="Sugiura M."/>
            <person name="Burr B."/>
            <person name="Sasaki T."/>
        </authorList>
    </citation>
    <scope>NUCLEOTIDE SEQUENCE [LARGE SCALE GENOMIC DNA]</scope>
    <source>
        <strain evidence="4">cv. Nipponbare</strain>
    </source>
</reference>
<dbReference type="EMBL" id="AP004888">
    <property type="protein sequence ID" value="BAD15942.1"/>
    <property type="molecule type" value="Genomic_DNA"/>
</dbReference>